<name>A0A0E9SZ82_ANGAN</name>
<reference evidence="1" key="1">
    <citation type="submission" date="2014-11" db="EMBL/GenBank/DDBJ databases">
        <authorList>
            <person name="Amaro Gonzalez C."/>
        </authorList>
    </citation>
    <scope>NUCLEOTIDE SEQUENCE</scope>
</reference>
<reference evidence="1" key="2">
    <citation type="journal article" date="2015" name="Fish Shellfish Immunol.">
        <title>Early steps in the European eel (Anguilla anguilla)-Vibrio vulnificus interaction in the gills: Role of the RtxA13 toxin.</title>
        <authorList>
            <person name="Callol A."/>
            <person name="Pajuelo D."/>
            <person name="Ebbesson L."/>
            <person name="Teles M."/>
            <person name="MacKenzie S."/>
            <person name="Amaro C."/>
        </authorList>
    </citation>
    <scope>NUCLEOTIDE SEQUENCE</scope>
</reference>
<organism evidence="1">
    <name type="scientific">Anguilla anguilla</name>
    <name type="common">European freshwater eel</name>
    <name type="synonym">Muraena anguilla</name>
    <dbReference type="NCBI Taxonomy" id="7936"/>
    <lineage>
        <taxon>Eukaryota</taxon>
        <taxon>Metazoa</taxon>
        <taxon>Chordata</taxon>
        <taxon>Craniata</taxon>
        <taxon>Vertebrata</taxon>
        <taxon>Euteleostomi</taxon>
        <taxon>Actinopterygii</taxon>
        <taxon>Neopterygii</taxon>
        <taxon>Teleostei</taxon>
        <taxon>Anguilliformes</taxon>
        <taxon>Anguillidae</taxon>
        <taxon>Anguilla</taxon>
    </lineage>
</organism>
<protein>
    <submittedName>
        <fullName evidence="1">Uncharacterized protein</fullName>
    </submittedName>
</protein>
<accession>A0A0E9SZ82</accession>
<dbReference type="EMBL" id="GBXM01061946">
    <property type="protein sequence ID" value="JAH46631.1"/>
    <property type="molecule type" value="Transcribed_RNA"/>
</dbReference>
<sequence length="34" mass="4029">MVSSNSCPHWKGKFPNVTESCQCPSFLEFRMMYR</sequence>
<dbReference type="AlphaFoldDB" id="A0A0E9SZ82"/>
<evidence type="ECO:0000313" key="1">
    <source>
        <dbReference type="EMBL" id="JAH46631.1"/>
    </source>
</evidence>
<proteinExistence type="predicted"/>